<name>A0AAD3SB99_NEPGR</name>
<dbReference type="Proteomes" id="UP001279734">
    <property type="component" value="Unassembled WGS sequence"/>
</dbReference>
<comment type="caution">
    <text evidence="1">The sequence shown here is derived from an EMBL/GenBank/DDBJ whole genome shotgun (WGS) entry which is preliminary data.</text>
</comment>
<reference evidence="1" key="1">
    <citation type="submission" date="2023-05" db="EMBL/GenBank/DDBJ databases">
        <title>Nepenthes gracilis genome sequencing.</title>
        <authorList>
            <person name="Fukushima K."/>
        </authorList>
    </citation>
    <scope>NUCLEOTIDE SEQUENCE</scope>
    <source>
        <strain evidence="1">SING2019-196</strain>
    </source>
</reference>
<organism evidence="1 2">
    <name type="scientific">Nepenthes gracilis</name>
    <name type="common">Slender pitcher plant</name>
    <dbReference type="NCBI Taxonomy" id="150966"/>
    <lineage>
        <taxon>Eukaryota</taxon>
        <taxon>Viridiplantae</taxon>
        <taxon>Streptophyta</taxon>
        <taxon>Embryophyta</taxon>
        <taxon>Tracheophyta</taxon>
        <taxon>Spermatophyta</taxon>
        <taxon>Magnoliopsida</taxon>
        <taxon>eudicotyledons</taxon>
        <taxon>Gunneridae</taxon>
        <taxon>Pentapetalae</taxon>
        <taxon>Caryophyllales</taxon>
        <taxon>Nepenthaceae</taxon>
        <taxon>Nepenthes</taxon>
    </lineage>
</organism>
<evidence type="ECO:0000313" key="2">
    <source>
        <dbReference type="Proteomes" id="UP001279734"/>
    </source>
</evidence>
<gene>
    <name evidence="1" type="ORF">Nepgr_009319</name>
</gene>
<keyword evidence="2" id="KW-1185">Reference proteome</keyword>
<evidence type="ECO:0000313" key="1">
    <source>
        <dbReference type="EMBL" id="GMH07479.1"/>
    </source>
</evidence>
<sequence length="97" mass="11027">MLLYQLFVPVGMIYYRPYQLADPNVADPLYVLCGDDVENLWIVNPKWHGCCILLSEEWLWLLSATHSIAFLPLTSRFAAATVSSQVRCNFSSCELVV</sequence>
<proteinExistence type="predicted"/>
<dbReference type="EMBL" id="BSYO01000007">
    <property type="protein sequence ID" value="GMH07479.1"/>
    <property type="molecule type" value="Genomic_DNA"/>
</dbReference>
<dbReference type="AlphaFoldDB" id="A0AAD3SB99"/>
<accession>A0AAD3SB99</accession>
<protein>
    <submittedName>
        <fullName evidence="1">Uncharacterized protein</fullName>
    </submittedName>
</protein>